<dbReference type="OrthoDB" id="6262573at2759"/>
<evidence type="ECO:0000313" key="3">
    <source>
        <dbReference type="Proteomes" id="UP000699462"/>
    </source>
</evidence>
<evidence type="ECO:0000256" key="1">
    <source>
        <dbReference type="SAM" id="MobiDB-lite"/>
    </source>
</evidence>
<dbReference type="GO" id="GO:0060294">
    <property type="term" value="P:cilium movement involved in cell motility"/>
    <property type="evidence" value="ECO:0007669"/>
    <property type="project" value="InterPro"/>
</dbReference>
<proteinExistence type="predicted"/>
<gene>
    <name evidence="2" type="ORF">P879_10134</name>
</gene>
<feature type="region of interest" description="Disordered" evidence="1">
    <location>
        <begin position="446"/>
        <end position="481"/>
    </location>
</feature>
<dbReference type="PANTHER" id="PTHR15977:SF15">
    <property type="entry name" value="CILIA- AND FLAGELLA-ASSOCIATED PROTEIN 46"/>
    <property type="match status" value="1"/>
</dbReference>
<keyword evidence="3" id="KW-1185">Reference proteome</keyword>
<comment type="caution">
    <text evidence="2">The sequence shown here is derived from an EMBL/GenBank/DDBJ whole genome shotgun (WGS) entry which is preliminary data.</text>
</comment>
<protein>
    <submittedName>
        <fullName evidence="2">Uncharacterized protein</fullName>
    </submittedName>
</protein>
<dbReference type="EMBL" id="JTDF01017159">
    <property type="protein sequence ID" value="KAF8562777.1"/>
    <property type="molecule type" value="Genomic_DNA"/>
</dbReference>
<dbReference type="GO" id="GO:0035082">
    <property type="term" value="P:axoneme assembly"/>
    <property type="evidence" value="ECO:0007669"/>
    <property type="project" value="InterPro"/>
</dbReference>
<dbReference type="PANTHER" id="PTHR15977">
    <property type="entry name" value="CILIA- AND FLAGELLA-ASSOCIATED PROTEIN 46"/>
    <property type="match status" value="1"/>
</dbReference>
<evidence type="ECO:0000313" key="2">
    <source>
        <dbReference type="EMBL" id="KAF8562777.1"/>
    </source>
</evidence>
<feature type="region of interest" description="Disordered" evidence="1">
    <location>
        <begin position="392"/>
        <end position="411"/>
    </location>
</feature>
<dbReference type="Proteomes" id="UP000699462">
    <property type="component" value="Unassembled WGS sequence"/>
</dbReference>
<accession>A0A8T0D805</accession>
<sequence>MHESVASLTQALLYGFQAYAASCRMRTQLALTTLAYRATRTNEFQSVPTLGYQTRGAGHKLEALLRQLIWLLPRTSSYEQSLVVAYGFCSSLQPNSWLEMLAWSVGLRALLLQNGRFLSCGGLSAGVDDHCVDSNPWITRILSSLSNNSTAWRSTEINPVVVFQPSTSLSSCIQSNVPGSTPHLSRAWQLLVFEHSTDCRFLYISLPVISKTKDPDEVSRRVSVTKGNKGEQYIQLRINTSQEELLRTVCGWRNRQNQSDQYFQRRSVLCKDCKPNITCEVLWHSPFLEALMNNLSESSLLSSNAISGKTSECERSTSHKDSDSTSQAFMQNEDSERVRCWLNVVQELCASTILPPNGFVLLTDAWLAELPLESLIVQAALSKMVKHRQVISGREMSSNVSGSLESTSKRRLSRKKSVESLPFGWITRDWSFQILYFRIAGHETGGKSGGDDIGQESPNRTASRKTEAHVPHPPSRHPLLRETVDKSGLPRKTHQHTAGCFSINSSAMRLFIDPYGDTIGITDDAAIDHTDQDPTHSIGPRPLRPFGAHIQNLMVEPASRLQQFTSRWSILLGQEPAGYIPSAEEIYVILNDSPSGLMTYTTETLLKLLPPSSLASLSLSNCQFMGIFDNVHSPNSMLRLAATDALKSVIEREMERPLSAAALLSLTGCRTTIISNVTTNMFELQSLVEQFLRRTLDEGNPVGQSVLLAQLSQLSTQLNRYLDDSTAITPKPFPTDSDCLDVAHEDASLCIENLMTVDSFSLATYGLPNVIF</sequence>
<organism evidence="2 3">
    <name type="scientific">Paragonimus westermani</name>
    <dbReference type="NCBI Taxonomy" id="34504"/>
    <lineage>
        <taxon>Eukaryota</taxon>
        <taxon>Metazoa</taxon>
        <taxon>Spiralia</taxon>
        <taxon>Lophotrochozoa</taxon>
        <taxon>Platyhelminthes</taxon>
        <taxon>Trematoda</taxon>
        <taxon>Digenea</taxon>
        <taxon>Plagiorchiida</taxon>
        <taxon>Troglotremata</taxon>
        <taxon>Troglotrematidae</taxon>
        <taxon>Paragonimus</taxon>
    </lineage>
</organism>
<name>A0A8T0D805_9TREM</name>
<dbReference type="AlphaFoldDB" id="A0A8T0D805"/>
<dbReference type="InterPro" id="IPR039586">
    <property type="entry name" value="CFAP46"/>
</dbReference>
<reference evidence="2 3" key="1">
    <citation type="submission" date="2019-07" db="EMBL/GenBank/DDBJ databases">
        <title>Annotation for the trematode Paragonimus westermani.</title>
        <authorList>
            <person name="Choi Y.-J."/>
        </authorList>
    </citation>
    <scope>NUCLEOTIDE SEQUENCE [LARGE SCALE GENOMIC DNA]</scope>
    <source>
        <strain evidence="2">180907_Pwestermani</strain>
    </source>
</reference>